<dbReference type="Proteomes" id="UP000570595">
    <property type="component" value="Unassembled WGS sequence"/>
</dbReference>
<proteinExistence type="predicted"/>
<dbReference type="OrthoDB" id="10476942at2759"/>
<organism evidence="1 2">
    <name type="scientific">Perkinsus olseni</name>
    <name type="common">Perkinsus atlanticus</name>
    <dbReference type="NCBI Taxonomy" id="32597"/>
    <lineage>
        <taxon>Eukaryota</taxon>
        <taxon>Sar</taxon>
        <taxon>Alveolata</taxon>
        <taxon>Perkinsozoa</taxon>
        <taxon>Perkinsea</taxon>
        <taxon>Perkinsida</taxon>
        <taxon>Perkinsidae</taxon>
        <taxon>Perkinsus</taxon>
    </lineage>
</organism>
<gene>
    <name evidence="1" type="ORF">FOZ61_004942</name>
</gene>
<dbReference type="EMBL" id="JABAHT010000028">
    <property type="protein sequence ID" value="KAF4669106.1"/>
    <property type="molecule type" value="Genomic_DNA"/>
</dbReference>
<reference evidence="1 2" key="1">
    <citation type="submission" date="2020-04" db="EMBL/GenBank/DDBJ databases">
        <title>Perkinsus olseni comparative genomics.</title>
        <authorList>
            <person name="Bogema D.R."/>
        </authorList>
    </citation>
    <scope>NUCLEOTIDE SEQUENCE [LARGE SCALE GENOMIC DNA]</scope>
    <source>
        <strain evidence="1">ATCC PRA-179</strain>
    </source>
</reference>
<accession>A0A7J6MCJ8</accession>
<comment type="caution">
    <text evidence="1">The sequence shown here is derived from an EMBL/GenBank/DDBJ whole genome shotgun (WGS) entry which is preliminary data.</text>
</comment>
<evidence type="ECO:0000313" key="1">
    <source>
        <dbReference type="EMBL" id="KAF4669106.1"/>
    </source>
</evidence>
<sequence>MQGPIPGGKSRACKVQRSLKKAMQLQFVSARQNAVPLLRRGFSDDMANSLISIAMVVYQLAIPATSVKHNKCHEAN</sequence>
<protein>
    <submittedName>
        <fullName evidence="1">Uncharacterized protein</fullName>
    </submittedName>
</protein>
<name>A0A7J6MCJ8_PEROL</name>
<dbReference type="AlphaFoldDB" id="A0A7J6MCJ8"/>
<evidence type="ECO:0000313" key="2">
    <source>
        <dbReference type="Proteomes" id="UP000570595"/>
    </source>
</evidence>